<dbReference type="Gene3D" id="1.10.10.10">
    <property type="entry name" value="Winged helix-like DNA-binding domain superfamily/Winged helix DNA-binding domain"/>
    <property type="match status" value="1"/>
</dbReference>
<accession>A0A1M7KQP9</accession>
<dbReference type="PROSITE" id="PS50949">
    <property type="entry name" value="HTH_GNTR"/>
    <property type="match status" value="1"/>
</dbReference>
<dbReference type="Gene3D" id="3.40.1410.10">
    <property type="entry name" value="Chorismate lyase-like"/>
    <property type="match status" value="1"/>
</dbReference>
<keyword evidence="6" id="KW-1185">Reference proteome</keyword>
<dbReference type="Pfam" id="PF07702">
    <property type="entry name" value="UTRA"/>
    <property type="match status" value="1"/>
</dbReference>
<evidence type="ECO:0000256" key="3">
    <source>
        <dbReference type="ARBA" id="ARBA00023163"/>
    </source>
</evidence>
<dbReference type="InterPro" id="IPR000524">
    <property type="entry name" value="Tscrpt_reg_HTH_GntR"/>
</dbReference>
<evidence type="ECO:0000313" key="6">
    <source>
        <dbReference type="Proteomes" id="UP000186002"/>
    </source>
</evidence>
<dbReference type="InterPro" id="IPR011663">
    <property type="entry name" value="UTRA"/>
</dbReference>
<dbReference type="SUPFAM" id="SSF46785">
    <property type="entry name" value="Winged helix' DNA-binding domain"/>
    <property type="match status" value="1"/>
</dbReference>
<evidence type="ECO:0000256" key="2">
    <source>
        <dbReference type="ARBA" id="ARBA00023125"/>
    </source>
</evidence>
<dbReference type="STRING" id="735517.SAMN05444272_2944"/>
<organism evidence="5 6">
    <name type="scientific">Roseibium suaedae</name>
    <dbReference type="NCBI Taxonomy" id="735517"/>
    <lineage>
        <taxon>Bacteria</taxon>
        <taxon>Pseudomonadati</taxon>
        <taxon>Pseudomonadota</taxon>
        <taxon>Alphaproteobacteria</taxon>
        <taxon>Hyphomicrobiales</taxon>
        <taxon>Stappiaceae</taxon>
        <taxon>Roseibium</taxon>
    </lineage>
</organism>
<dbReference type="PRINTS" id="PR00035">
    <property type="entry name" value="HTHGNTR"/>
</dbReference>
<dbReference type="InterPro" id="IPR028978">
    <property type="entry name" value="Chorismate_lyase_/UTRA_dom_sf"/>
</dbReference>
<dbReference type="GO" id="GO:0003677">
    <property type="term" value="F:DNA binding"/>
    <property type="evidence" value="ECO:0007669"/>
    <property type="project" value="UniProtKB-KW"/>
</dbReference>
<evidence type="ECO:0000259" key="4">
    <source>
        <dbReference type="PROSITE" id="PS50949"/>
    </source>
</evidence>
<dbReference type="SMART" id="SM00345">
    <property type="entry name" value="HTH_GNTR"/>
    <property type="match status" value="1"/>
</dbReference>
<keyword evidence="1" id="KW-0805">Transcription regulation</keyword>
<keyword evidence="2" id="KW-0238">DNA-binding</keyword>
<dbReference type="PANTHER" id="PTHR44846:SF16">
    <property type="entry name" value="TRANSCRIPTIONAL REGULATOR PHNF-RELATED"/>
    <property type="match status" value="1"/>
</dbReference>
<dbReference type="Proteomes" id="UP000186002">
    <property type="component" value="Unassembled WGS sequence"/>
</dbReference>
<reference evidence="5 6" key="1">
    <citation type="submission" date="2016-11" db="EMBL/GenBank/DDBJ databases">
        <authorList>
            <person name="Jaros S."/>
            <person name="Januszkiewicz K."/>
            <person name="Wedrychowicz H."/>
        </authorList>
    </citation>
    <scope>NUCLEOTIDE SEQUENCE [LARGE SCALE GENOMIC DNA]</scope>
    <source>
        <strain evidence="5 6">DSM 22153</strain>
    </source>
</reference>
<keyword evidence="3" id="KW-0804">Transcription</keyword>
<dbReference type="PANTHER" id="PTHR44846">
    <property type="entry name" value="MANNOSYL-D-GLYCERATE TRANSPORT/METABOLISM SYSTEM REPRESSOR MNGR-RELATED"/>
    <property type="match status" value="1"/>
</dbReference>
<dbReference type="InterPro" id="IPR036390">
    <property type="entry name" value="WH_DNA-bd_sf"/>
</dbReference>
<proteinExistence type="predicted"/>
<dbReference type="InterPro" id="IPR036388">
    <property type="entry name" value="WH-like_DNA-bd_sf"/>
</dbReference>
<dbReference type="EMBL" id="FRBW01000003">
    <property type="protein sequence ID" value="SHM67806.1"/>
    <property type="molecule type" value="Genomic_DNA"/>
</dbReference>
<dbReference type="Pfam" id="PF00392">
    <property type="entry name" value="GntR"/>
    <property type="match status" value="1"/>
</dbReference>
<evidence type="ECO:0000313" key="5">
    <source>
        <dbReference type="EMBL" id="SHM67806.1"/>
    </source>
</evidence>
<sequence length="235" mass="26815">MNLRVKEPNSWTQIREELLRRINERVWQPGETIPGEADLAEEFGCARTTVNRALRDLAETGLVIRKRKAGTRVAVNPPHKATLTIPIIREEVEARGAEHRHVLTLKEIRPLPPHLHAAFPVPPGADALYTETLHYADDRPFLYEERYTNLEAVPEMSVAPMDKISLNEWLVQNAPYTTGDMTFFAISADTALARFFECPVGTALYVVERITWNSDLPITHVRMTYAPGYRMRTRI</sequence>
<name>A0A1M7KQP9_9HYPH</name>
<dbReference type="AlphaFoldDB" id="A0A1M7KQP9"/>
<dbReference type="SUPFAM" id="SSF64288">
    <property type="entry name" value="Chorismate lyase-like"/>
    <property type="match status" value="1"/>
</dbReference>
<dbReference type="GO" id="GO:0003700">
    <property type="term" value="F:DNA-binding transcription factor activity"/>
    <property type="evidence" value="ECO:0007669"/>
    <property type="project" value="InterPro"/>
</dbReference>
<dbReference type="SMART" id="SM00866">
    <property type="entry name" value="UTRA"/>
    <property type="match status" value="1"/>
</dbReference>
<evidence type="ECO:0000256" key="1">
    <source>
        <dbReference type="ARBA" id="ARBA00023015"/>
    </source>
</evidence>
<gene>
    <name evidence="5" type="ORF">SAMN05444272_2944</name>
</gene>
<feature type="domain" description="HTH gntR-type" evidence="4">
    <location>
        <begin position="8"/>
        <end position="76"/>
    </location>
</feature>
<dbReference type="InterPro" id="IPR050679">
    <property type="entry name" value="Bact_HTH_transcr_reg"/>
</dbReference>
<dbReference type="CDD" id="cd07377">
    <property type="entry name" value="WHTH_GntR"/>
    <property type="match status" value="1"/>
</dbReference>
<protein>
    <submittedName>
        <fullName evidence="5">Transcriptional regulator, GntR family</fullName>
    </submittedName>
</protein>